<reference evidence="2 3" key="1">
    <citation type="submission" date="2013-10" db="EMBL/GenBank/DDBJ databases">
        <title>The Genome Sequence of Acinetobacter nectaris CIP 110549.</title>
        <authorList>
            <consortium name="The Broad Institute Genomics Platform"/>
            <consortium name="The Broad Institute Genome Sequencing Center for Infectious Disease"/>
            <person name="Cerqueira G."/>
            <person name="Feldgarden M."/>
            <person name="Courvalin P."/>
            <person name="Grillot-Courvalin C."/>
            <person name="Clermont D."/>
            <person name="Rocha E."/>
            <person name="Yoon E.-J."/>
            <person name="Nemec A."/>
            <person name="Young S.K."/>
            <person name="Zeng Q."/>
            <person name="Gargeya S."/>
            <person name="Fitzgerald M."/>
            <person name="Abouelleil A."/>
            <person name="Alvarado L."/>
            <person name="Berlin A.M."/>
            <person name="Chapman S.B."/>
            <person name="Gainer-Dewar J."/>
            <person name="Goldberg J."/>
            <person name="Gnerre S."/>
            <person name="Griggs A."/>
            <person name="Gujja S."/>
            <person name="Hansen M."/>
            <person name="Howarth C."/>
            <person name="Imamovic A."/>
            <person name="Ireland A."/>
            <person name="Larimer J."/>
            <person name="McCowan C."/>
            <person name="Murphy C."/>
            <person name="Pearson M."/>
            <person name="Poon T.W."/>
            <person name="Priest M."/>
            <person name="Roberts A."/>
            <person name="Saif S."/>
            <person name="Shea T."/>
            <person name="Sykes S."/>
            <person name="Wortman J."/>
            <person name="Nusbaum C."/>
            <person name="Birren B."/>
        </authorList>
    </citation>
    <scope>NUCLEOTIDE SEQUENCE [LARGE SCALE GENOMIC DNA]</scope>
    <source>
        <strain evidence="2 3">CIP 110549</strain>
    </source>
</reference>
<dbReference type="RefSeq" id="WP_023271640.1">
    <property type="nucleotide sequence ID" value="NZ_KI530712.1"/>
</dbReference>
<accession>V2TU26</accession>
<dbReference type="AlphaFoldDB" id="V2TU26"/>
<keyword evidence="1" id="KW-0472">Membrane</keyword>
<keyword evidence="1" id="KW-0812">Transmembrane</keyword>
<dbReference type="STRING" id="1392540.P256_00032"/>
<evidence type="ECO:0000256" key="1">
    <source>
        <dbReference type="SAM" id="Phobius"/>
    </source>
</evidence>
<feature type="transmembrane region" description="Helical" evidence="1">
    <location>
        <begin position="33"/>
        <end position="51"/>
    </location>
</feature>
<comment type="caution">
    <text evidence="2">The sequence shown here is derived from an EMBL/GenBank/DDBJ whole genome shotgun (WGS) entry which is preliminary data.</text>
</comment>
<sequence length="53" mass="6019">MQQNNLANQQGLVKKLIRSQNKKLFKKRLIEDAKTLTAFSILVSIAVFLGVNF</sequence>
<keyword evidence="1" id="KW-1133">Transmembrane helix</keyword>
<gene>
    <name evidence="2" type="ORF">P256_00032</name>
</gene>
<dbReference type="EMBL" id="AYER01000001">
    <property type="protein sequence ID" value="ESK41047.1"/>
    <property type="molecule type" value="Genomic_DNA"/>
</dbReference>
<protein>
    <submittedName>
        <fullName evidence="2">Uncharacterized protein</fullName>
    </submittedName>
</protein>
<keyword evidence="3" id="KW-1185">Reference proteome</keyword>
<dbReference type="HOGENOM" id="CLU_3057548_0_0_6"/>
<evidence type="ECO:0000313" key="2">
    <source>
        <dbReference type="EMBL" id="ESK41047.1"/>
    </source>
</evidence>
<dbReference type="PATRIC" id="fig|1392540.3.peg.32"/>
<evidence type="ECO:0000313" key="3">
    <source>
        <dbReference type="Proteomes" id="UP000023785"/>
    </source>
</evidence>
<organism evidence="2 3">
    <name type="scientific">Acinetobacter nectaris CIP 110549</name>
    <dbReference type="NCBI Taxonomy" id="1392540"/>
    <lineage>
        <taxon>Bacteria</taxon>
        <taxon>Pseudomonadati</taxon>
        <taxon>Pseudomonadota</taxon>
        <taxon>Gammaproteobacteria</taxon>
        <taxon>Moraxellales</taxon>
        <taxon>Moraxellaceae</taxon>
        <taxon>Acinetobacter</taxon>
    </lineage>
</organism>
<dbReference type="Proteomes" id="UP000023785">
    <property type="component" value="Unassembled WGS sequence"/>
</dbReference>
<name>V2TU26_9GAMM</name>
<proteinExistence type="predicted"/>